<feature type="transmembrane region" description="Helical" evidence="12">
    <location>
        <begin position="183"/>
        <end position="212"/>
    </location>
</feature>
<dbReference type="GO" id="GO:0004930">
    <property type="term" value="F:G protein-coupled receptor activity"/>
    <property type="evidence" value="ECO:0007669"/>
    <property type="project" value="UniProtKB-KW"/>
</dbReference>
<evidence type="ECO:0000256" key="3">
    <source>
        <dbReference type="ARBA" id="ARBA00022606"/>
    </source>
</evidence>
<feature type="transmembrane region" description="Helical" evidence="12">
    <location>
        <begin position="12"/>
        <end position="37"/>
    </location>
</feature>
<gene>
    <name evidence="14" type="ORF">GDO54_017501</name>
</gene>
<evidence type="ECO:0000256" key="12">
    <source>
        <dbReference type="SAM" id="Phobius"/>
    </source>
</evidence>
<evidence type="ECO:0000256" key="8">
    <source>
        <dbReference type="ARBA" id="ARBA00023136"/>
    </source>
</evidence>
<comment type="subcellular location">
    <subcellularLocation>
        <location evidence="1">Cell membrane</location>
        <topology evidence="1">Multi-pass membrane protein</topology>
    </subcellularLocation>
</comment>
<feature type="domain" description="G-protein coupled receptors family 1 profile" evidence="13">
    <location>
        <begin position="27"/>
        <end position="274"/>
    </location>
</feature>
<dbReference type="Gene3D" id="1.20.1070.10">
    <property type="entry name" value="Rhodopsin 7-helix transmembrane proteins"/>
    <property type="match status" value="1"/>
</dbReference>
<dbReference type="Proteomes" id="UP001181693">
    <property type="component" value="Unassembled WGS sequence"/>
</dbReference>
<evidence type="ECO:0000256" key="5">
    <source>
        <dbReference type="ARBA" id="ARBA00022725"/>
    </source>
</evidence>
<dbReference type="CDD" id="cd13954">
    <property type="entry name" value="7tmA_OR"/>
    <property type="match status" value="1"/>
</dbReference>
<keyword evidence="5" id="KW-0552">Olfaction</keyword>
<keyword evidence="2" id="KW-1003">Cell membrane</keyword>
<keyword evidence="10" id="KW-0325">Glycoprotein</keyword>
<evidence type="ECO:0000256" key="11">
    <source>
        <dbReference type="ARBA" id="ARBA00023224"/>
    </source>
</evidence>
<sequence length="298" mass="34233">MRISDAPELQFPMFLFILHTYIIILAGNLTIFVLVCLDRHLHSPMYFFLCNLAFLDMFFSSVSLHRVFTNFVTGDTRISFQACISQMFLFATLACDELMILTAMSFDRYVAICRPLQYNMIMGRKTCVFLTASCWVIGFLEVLNLLVQLLGITCFKSKTINHFFCDTIQLVRLPCIRAFSLELVIFVNAIFLVTCPFLFTCIPYVFIVYTVLKMNSSTGRQKTFYTCSSHLAVVILLYTSVVCQYITPLHGDVSSKYYSLLNTAVAPLLNPLIYSLKNKDVKNAIKRRWRMIFLKLGP</sequence>
<feature type="transmembrane region" description="Helical" evidence="12">
    <location>
        <begin position="84"/>
        <end position="106"/>
    </location>
</feature>
<dbReference type="PROSITE" id="PS50262">
    <property type="entry name" value="G_PROTEIN_RECEP_F1_2"/>
    <property type="match status" value="1"/>
</dbReference>
<dbReference type="InterPro" id="IPR000725">
    <property type="entry name" value="Olfact_rcpt"/>
</dbReference>
<proteinExistence type="predicted"/>
<dbReference type="InterPro" id="IPR017452">
    <property type="entry name" value="GPCR_Rhodpsn_7TM"/>
</dbReference>
<dbReference type="InterPro" id="IPR000276">
    <property type="entry name" value="GPCR_Rhodpsn"/>
</dbReference>
<evidence type="ECO:0000256" key="6">
    <source>
        <dbReference type="ARBA" id="ARBA00022989"/>
    </source>
</evidence>
<accession>A0AAV2ZZK7</accession>
<name>A0AAV2ZZK7_PYXAD</name>
<keyword evidence="9" id="KW-0675">Receptor</keyword>
<keyword evidence="11" id="KW-0807">Transducer</keyword>
<keyword evidence="6 12" id="KW-1133">Transmembrane helix</keyword>
<dbReference type="Pfam" id="PF13853">
    <property type="entry name" value="7tm_4"/>
    <property type="match status" value="1"/>
</dbReference>
<keyword evidence="3" id="KW-0716">Sensory transduction</keyword>
<feature type="transmembrane region" description="Helical" evidence="12">
    <location>
        <begin position="44"/>
        <end position="64"/>
    </location>
</feature>
<dbReference type="GO" id="GO:0004984">
    <property type="term" value="F:olfactory receptor activity"/>
    <property type="evidence" value="ECO:0007669"/>
    <property type="project" value="InterPro"/>
</dbReference>
<evidence type="ECO:0000256" key="4">
    <source>
        <dbReference type="ARBA" id="ARBA00022692"/>
    </source>
</evidence>
<keyword evidence="15" id="KW-1185">Reference proteome</keyword>
<dbReference type="PANTHER" id="PTHR26452">
    <property type="entry name" value="OLFACTORY RECEPTOR"/>
    <property type="match status" value="1"/>
</dbReference>
<dbReference type="PRINTS" id="PR00237">
    <property type="entry name" value="GPCRRHODOPSN"/>
</dbReference>
<dbReference type="SUPFAM" id="SSF81321">
    <property type="entry name" value="Family A G protein-coupled receptor-like"/>
    <property type="match status" value="1"/>
</dbReference>
<evidence type="ECO:0000256" key="10">
    <source>
        <dbReference type="ARBA" id="ARBA00023180"/>
    </source>
</evidence>
<keyword evidence="4 12" id="KW-0812">Transmembrane</keyword>
<feature type="transmembrane region" description="Helical" evidence="12">
    <location>
        <begin position="224"/>
        <end position="247"/>
    </location>
</feature>
<evidence type="ECO:0000256" key="1">
    <source>
        <dbReference type="ARBA" id="ARBA00004651"/>
    </source>
</evidence>
<dbReference type="PRINTS" id="PR00245">
    <property type="entry name" value="OLFACTORYR"/>
</dbReference>
<feature type="transmembrane region" description="Helical" evidence="12">
    <location>
        <begin position="259"/>
        <end position="276"/>
    </location>
</feature>
<evidence type="ECO:0000256" key="2">
    <source>
        <dbReference type="ARBA" id="ARBA00022475"/>
    </source>
</evidence>
<evidence type="ECO:0000313" key="15">
    <source>
        <dbReference type="Proteomes" id="UP001181693"/>
    </source>
</evidence>
<evidence type="ECO:0000259" key="13">
    <source>
        <dbReference type="PROSITE" id="PS50262"/>
    </source>
</evidence>
<keyword evidence="7" id="KW-0297">G-protein coupled receptor</keyword>
<dbReference type="InterPro" id="IPR050516">
    <property type="entry name" value="Olfactory_GPCR"/>
</dbReference>
<organism evidence="14 15">
    <name type="scientific">Pyxicephalus adspersus</name>
    <name type="common">African bullfrog</name>
    <dbReference type="NCBI Taxonomy" id="30357"/>
    <lineage>
        <taxon>Eukaryota</taxon>
        <taxon>Metazoa</taxon>
        <taxon>Chordata</taxon>
        <taxon>Craniata</taxon>
        <taxon>Vertebrata</taxon>
        <taxon>Euteleostomi</taxon>
        <taxon>Amphibia</taxon>
        <taxon>Batrachia</taxon>
        <taxon>Anura</taxon>
        <taxon>Neobatrachia</taxon>
        <taxon>Ranoidea</taxon>
        <taxon>Pyxicephalidae</taxon>
        <taxon>Pyxicephalinae</taxon>
        <taxon>Pyxicephalus</taxon>
    </lineage>
</organism>
<evidence type="ECO:0000313" key="14">
    <source>
        <dbReference type="EMBL" id="DBA20755.1"/>
    </source>
</evidence>
<dbReference type="GO" id="GO:0005886">
    <property type="term" value="C:plasma membrane"/>
    <property type="evidence" value="ECO:0007669"/>
    <property type="project" value="UniProtKB-SubCell"/>
</dbReference>
<evidence type="ECO:0000256" key="7">
    <source>
        <dbReference type="ARBA" id="ARBA00023040"/>
    </source>
</evidence>
<keyword evidence="8 12" id="KW-0472">Membrane</keyword>
<dbReference type="AlphaFoldDB" id="A0AAV2ZZK7"/>
<protein>
    <recommendedName>
        <fullName evidence="13">G-protein coupled receptors family 1 profile domain-containing protein</fullName>
    </recommendedName>
</protein>
<evidence type="ECO:0000256" key="9">
    <source>
        <dbReference type="ARBA" id="ARBA00023170"/>
    </source>
</evidence>
<dbReference type="EMBL" id="DYDO01000007">
    <property type="protein sequence ID" value="DBA20755.1"/>
    <property type="molecule type" value="Genomic_DNA"/>
</dbReference>
<comment type="caution">
    <text evidence="14">The sequence shown here is derived from an EMBL/GenBank/DDBJ whole genome shotgun (WGS) entry which is preliminary data.</text>
</comment>
<dbReference type="FunFam" id="1.20.1070.10:FF:000010">
    <property type="entry name" value="Olfactory receptor"/>
    <property type="match status" value="1"/>
</dbReference>
<reference evidence="14" key="1">
    <citation type="thesis" date="2020" institute="ProQuest LLC" country="789 East Eisenhower Parkway, Ann Arbor, MI, USA">
        <title>Comparative Genomics and Chromosome Evolution.</title>
        <authorList>
            <person name="Mudd A.B."/>
        </authorList>
    </citation>
    <scope>NUCLEOTIDE SEQUENCE</scope>
    <source>
        <strain evidence="14">1538</strain>
        <tissue evidence="14">Blood</tissue>
    </source>
</reference>
<feature type="transmembrane region" description="Helical" evidence="12">
    <location>
        <begin position="127"/>
        <end position="147"/>
    </location>
</feature>